<dbReference type="AlphaFoldDB" id="A0AAV3RN42"/>
<dbReference type="CDD" id="cd09272">
    <property type="entry name" value="RNase_HI_RT_Ty1"/>
    <property type="match status" value="1"/>
</dbReference>
<gene>
    <name evidence="1" type="ORF">LIER_28866</name>
</gene>
<keyword evidence="2" id="KW-1185">Reference proteome</keyword>
<protein>
    <submittedName>
        <fullName evidence="1">Uncharacterized protein</fullName>
    </submittedName>
</protein>
<evidence type="ECO:0000313" key="1">
    <source>
        <dbReference type="EMBL" id="GAA0175752.1"/>
    </source>
</evidence>
<reference evidence="1 2" key="1">
    <citation type="submission" date="2024-01" db="EMBL/GenBank/DDBJ databases">
        <title>The complete chloroplast genome sequence of Lithospermum erythrorhizon: insights into the phylogenetic relationship among Boraginaceae species and the maternal lineages of purple gromwells.</title>
        <authorList>
            <person name="Okada T."/>
            <person name="Watanabe K."/>
        </authorList>
    </citation>
    <scope>NUCLEOTIDE SEQUENCE [LARGE SCALE GENOMIC DNA]</scope>
</reference>
<accession>A0AAV3RN42</accession>
<dbReference type="EMBL" id="BAABME010009764">
    <property type="protein sequence ID" value="GAA0175752.1"/>
    <property type="molecule type" value="Genomic_DNA"/>
</dbReference>
<proteinExistence type="predicted"/>
<organism evidence="1 2">
    <name type="scientific">Lithospermum erythrorhizon</name>
    <name type="common">Purple gromwell</name>
    <name type="synonym">Lithospermum officinale var. erythrorhizon</name>
    <dbReference type="NCBI Taxonomy" id="34254"/>
    <lineage>
        <taxon>Eukaryota</taxon>
        <taxon>Viridiplantae</taxon>
        <taxon>Streptophyta</taxon>
        <taxon>Embryophyta</taxon>
        <taxon>Tracheophyta</taxon>
        <taxon>Spermatophyta</taxon>
        <taxon>Magnoliopsida</taxon>
        <taxon>eudicotyledons</taxon>
        <taxon>Gunneridae</taxon>
        <taxon>Pentapetalae</taxon>
        <taxon>asterids</taxon>
        <taxon>lamiids</taxon>
        <taxon>Boraginales</taxon>
        <taxon>Boraginaceae</taxon>
        <taxon>Boraginoideae</taxon>
        <taxon>Lithospermeae</taxon>
        <taxon>Lithospermum</taxon>
    </lineage>
</organism>
<name>A0AAV3RN42_LITER</name>
<dbReference type="Proteomes" id="UP001454036">
    <property type="component" value="Unassembled WGS sequence"/>
</dbReference>
<evidence type="ECO:0000313" key="2">
    <source>
        <dbReference type="Proteomes" id="UP001454036"/>
    </source>
</evidence>
<comment type="caution">
    <text evidence="1">The sequence shown here is derived from an EMBL/GenBank/DDBJ whole genome shotgun (WGS) entry which is preliminary data.</text>
</comment>
<sequence length="120" mass="12998">MNLPRLGQVGVDMDMVLAGMLQQLSRSSSSEVLHETVAFIVVLEGPPVTGCSLSSDPLISVASGDLCLESQNPVFDERTKHIEVDCHYVHDAIQDGTISTTHVSTEDQLADIFTKALCKR</sequence>